<reference evidence="1 2" key="1">
    <citation type="submission" date="2020-07" db="EMBL/GenBank/DDBJ databases">
        <title>Genomic Encyclopedia of Type Strains, Phase IV (KMG-V): Genome sequencing to study the core and pangenomes of soil and plant-associated prokaryotes.</title>
        <authorList>
            <person name="Whitman W."/>
        </authorList>
    </citation>
    <scope>NUCLEOTIDE SEQUENCE [LARGE SCALE GENOMIC DNA]</scope>
    <source>
        <strain evidence="1 2">A1</strain>
    </source>
</reference>
<name>A0A7J9NWW2_METMI</name>
<comment type="caution">
    <text evidence="1">The sequence shown here is derived from an EMBL/GenBank/DDBJ whole genome shotgun (WGS) entry which is preliminary data.</text>
</comment>
<dbReference type="Proteomes" id="UP000564425">
    <property type="component" value="Unassembled WGS sequence"/>
</dbReference>
<dbReference type="InterPro" id="IPR036397">
    <property type="entry name" value="RNaseH_sf"/>
</dbReference>
<evidence type="ECO:0000313" key="2">
    <source>
        <dbReference type="Proteomes" id="UP000564425"/>
    </source>
</evidence>
<dbReference type="RefSeq" id="WP_181501617.1">
    <property type="nucleotide sequence ID" value="NZ_JACDUH010000003.1"/>
</dbReference>
<evidence type="ECO:0008006" key="3">
    <source>
        <dbReference type="Google" id="ProtNLM"/>
    </source>
</evidence>
<organism evidence="1 2">
    <name type="scientific">Methanococcus maripaludis</name>
    <name type="common">Methanococcus deltae</name>
    <dbReference type="NCBI Taxonomy" id="39152"/>
    <lineage>
        <taxon>Archaea</taxon>
        <taxon>Methanobacteriati</taxon>
        <taxon>Methanobacteriota</taxon>
        <taxon>Methanomada group</taxon>
        <taxon>Methanococci</taxon>
        <taxon>Methanococcales</taxon>
        <taxon>Methanococcaceae</taxon>
        <taxon>Methanococcus</taxon>
    </lineage>
</organism>
<sequence>MSIDVESNGLRGKPFAVSLIRQHADGTIQKVSCRCPCENPNPWVAENVLPYMAVPETHKTYEEMLVAVGNAFHNLKNGAVVIAHCGAPVEATLFDELYKANVMGEFDGPFPLHELATVLAVLGENPHSTDEYCKKYNIVIDGVEGSTHDPEYDAMVALKVWNHCMSRITPTE</sequence>
<evidence type="ECO:0000313" key="1">
    <source>
        <dbReference type="EMBL" id="MBA2851797.1"/>
    </source>
</evidence>
<dbReference type="GO" id="GO:0003676">
    <property type="term" value="F:nucleic acid binding"/>
    <property type="evidence" value="ECO:0007669"/>
    <property type="project" value="InterPro"/>
</dbReference>
<proteinExistence type="predicted"/>
<accession>A0A7J9NWW2</accession>
<gene>
    <name evidence="1" type="ORF">HNP86_001956</name>
</gene>
<dbReference type="EMBL" id="JACDUH010000003">
    <property type="protein sequence ID" value="MBA2851797.1"/>
    <property type="molecule type" value="Genomic_DNA"/>
</dbReference>
<dbReference type="AlphaFoldDB" id="A0A7J9NWW2"/>
<dbReference type="SUPFAM" id="SSF53098">
    <property type="entry name" value="Ribonuclease H-like"/>
    <property type="match status" value="1"/>
</dbReference>
<dbReference type="Gene3D" id="3.30.420.10">
    <property type="entry name" value="Ribonuclease H-like superfamily/Ribonuclease H"/>
    <property type="match status" value="1"/>
</dbReference>
<dbReference type="InterPro" id="IPR012337">
    <property type="entry name" value="RNaseH-like_sf"/>
</dbReference>
<protein>
    <recommendedName>
        <fullName evidence="3">Exonuclease domain-containing protein</fullName>
    </recommendedName>
</protein>